<gene>
    <name evidence="2" type="ORF">K402DRAFT_447050</name>
</gene>
<name>A0A6G1GX63_9PEZI</name>
<dbReference type="Proteomes" id="UP000800041">
    <property type="component" value="Unassembled WGS sequence"/>
</dbReference>
<keyword evidence="3" id="KW-1185">Reference proteome</keyword>
<organism evidence="2 3">
    <name type="scientific">Aulographum hederae CBS 113979</name>
    <dbReference type="NCBI Taxonomy" id="1176131"/>
    <lineage>
        <taxon>Eukaryota</taxon>
        <taxon>Fungi</taxon>
        <taxon>Dikarya</taxon>
        <taxon>Ascomycota</taxon>
        <taxon>Pezizomycotina</taxon>
        <taxon>Dothideomycetes</taxon>
        <taxon>Pleosporomycetidae</taxon>
        <taxon>Aulographales</taxon>
        <taxon>Aulographaceae</taxon>
    </lineage>
</organism>
<dbReference type="GO" id="GO:0009052">
    <property type="term" value="P:pentose-phosphate shunt, non-oxidative branch"/>
    <property type="evidence" value="ECO:0007669"/>
    <property type="project" value="TreeGrafter"/>
</dbReference>
<dbReference type="EMBL" id="ML977162">
    <property type="protein sequence ID" value="KAF1985360.1"/>
    <property type="molecule type" value="Genomic_DNA"/>
</dbReference>
<dbReference type="Pfam" id="PF00923">
    <property type="entry name" value="TAL_FSA"/>
    <property type="match status" value="1"/>
</dbReference>
<evidence type="ECO:0000313" key="3">
    <source>
        <dbReference type="Proteomes" id="UP000800041"/>
    </source>
</evidence>
<reference evidence="2" key="1">
    <citation type="journal article" date="2020" name="Stud. Mycol.">
        <title>101 Dothideomycetes genomes: a test case for predicting lifestyles and emergence of pathogens.</title>
        <authorList>
            <person name="Haridas S."/>
            <person name="Albert R."/>
            <person name="Binder M."/>
            <person name="Bloem J."/>
            <person name="Labutti K."/>
            <person name="Salamov A."/>
            <person name="Andreopoulos B."/>
            <person name="Baker S."/>
            <person name="Barry K."/>
            <person name="Bills G."/>
            <person name="Bluhm B."/>
            <person name="Cannon C."/>
            <person name="Castanera R."/>
            <person name="Culley D."/>
            <person name="Daum C."/>
            <person name="Ezra D."/>
            <person name="Gonzalez J."/>
            <person name="Henrissat B."/>
            <person name="Kuo A."/>
            <person name="Liang C."/>
            <person name="Lipzen A."/>
            <person name="Lutzoni F."/>
            <person name="Magnuson J."/>
            <person name="Mondo S."/>
            <person name="Nolan M."/>
            <person name="Ohm R."/>
            <person name="Pangilinan J."/>
            <person name="Park H.-J."/>
            <person name="Ramirez L."/>
            <person name="Alfaro M."/>
            <person name="Sun H."/>
            <person name="Tritt A."/>
            <person name="Yoshinaga Y."/>
            <person name="Zwiers L.-H."/>
            <person name="Turgeon B."/>
            <person name="Goodwin S."/>
            <person name="Spatafora J."/>
            <person name="Crous P."/>
            <person name="Grigoriev I."/>
        </authorList>
    </citation>
    <scope>NUCLEOTIDE SEQUENCE</scope>
    <source>
        <strain evidence="2">CBS 113979</strain>
    </source>
</reference>
<dbReference type="Gene3D" id="3.20.20.70">
    <property type="entry name" value="Aldolase class I"/>
    <property type="match status" value="1"/>
</dbReference>
<protein>
    <submittedName>
        <fullName evidence="2">Transaldolase</fullName>
    </submittedName>
</protein>
<dbReference type="GO" id="GO:0004801">
    <property type="term" value="F:transaldolase activity"/>
    <property type="evidence" value="ECO:0007669"/>
    <property type="project" value="TreeGrafter"/>
</dbReference>
<dbReference type="AlphaFoldDB" id="A0A6G1GX63"/>
<dbReference type="PANTHER" id="PTHR10683">
    <property type="entry name" value="TRANSALDOLASE"/>
    <property type="match status" value="1"/>
</dbReference>
<evidence type="ECO:0000256" key="1">
    <source>
        <dbReference type="ARBA" id="ARBA00023270"/>
    </source>
</evidence>
<dbReference type="OrthoDB" id="1711136at2759"/>
<keyword evidence="1" id="KW-0704">Schiff base</keyword>
<proteinExistence type="predicted"/>
<sequence>MPTLLDLLKRRSTVDCDTLDASVPESLGPFTDCTSNQAIAYFELQRDHHDDLIKKSIIFAEELSGVKYKDIPVPEMAVDVAMIQLQCLIAPHISGLCHIQTNPFDSYSTERMVEGAKRIDFIFQMMGKTRDDFCIKIPATWEGLQACKVLSALGIKTLATTLFAMEQVALAAEAGCTYIAPYVNELKVHFDKGYRDVNPNFALCVQAQRYMDHHDYKTKVLPASLTSVDECMRLAGAHHITIAPPLLRELAKMESDEDYFVGKPSLFDSMAEEPASPKLMVSKEASFRMAFTRRNNGNEERKLIQAINIFCDMQLALEQMMEERLCDS</sequence>
<dbReference type="SUPFAM" id="SSF51569">
    <property type="entry name" value="Aldolase"/>
    <property type="match status" value="1"/>
</dbReference>
<accession>A0A6G1GX63</accession>
<dbReference type="GO" id="GO:0005975">
    <property type="term" value="P:carbohydrate metabolic process"/>
    <property type="evidence" value="ECO:0007669"/>
    <property type="project" value="InterPro"/>
</dbReference>
<dbReference type="PANTHER" id="PTHR10683:SF34">
    <property type="entry name" value="TRANSALDOLASE"/>
    <property type="match status" value="1"/>
</dbReference>
<evidence type="ECO:0000313" key="2">
    <source>
        <dbReference type="EMBL" id="KAF1985360.1"/>
    </source>
</evidence>
<dbReference type="InterPro" id="IPR001585">
    <property type="entry name" value="TAL/FSA"/>
</dbReference>
<dbReference type="InterPro" id="IPR013785">
    <property type="entry name" value="Aldolase_TIM"/>
</dbReference>